<dbReference type="InterPro" id="IPR036514">
    <property type="entry name" value="SGNH_hydro_sf"/>
</dbReference>
<evidence type="ECO:0000313" key="3">
    <source>
        <dbReference type="EMBL" id="QDV36321.1"/>
    </source>
</evidence>
<dbReference type="EMBL" id="CP036426">
    <property type="protein sequence ID" value="QDV36321.1"/>
    <property type="molecule type" value="Genomic_DNA"/>
</dbReference>
<dbReference type="Proteomes" id="UP000317835">
    <property type="component" value="Chromosome"/>
</dbReference>
<evidence type="ECO:0000313" key="4">
    <source>
        <dbReference type="Proteomes" id="UP000317835"/>
    </source>
</evidence>
<dbReference type="KEGG" id="tpla:ElP_42410"/>
<feature type="domain" description="SGNH hydrolase-type esterase" evidence="2">
    <location>
        <begin position="32"/>
        <end position="232"/>
    </location>
</feature>
<feature type="signal peptide" evidence="1">
    <location>
        <begin position="1"/>
        <end position="26"/>
    </location>
</feature>
<proteinExistence type="predicted"/>
<dbReference type="RefSeq" id="WP_145272491.1">
    <property type="nucleotide sequence ID" value="NZ_CP036426.1"/>
</dbReference>
<dbReference type="OrthoDB" id="270714at2"/>
<reference evidence="3 4" key="1">
    <citation type="submission" date="2019-02" db="EMBL/GenBank/DDBJ databases">
        <title>Deep-cultivation of Planctomycetes and their phenomic and genomic characterization uncovers novel biology.</title>
        <authorList>
            <person name="Wiegand S."/>
            <person name="Jogler M."/>
            <person name="Boedeker C."/>
            <person name="Pinto D."/>
            <person name="Vollmers J."/>
            <person name="Rivas-Marin E."/>
            <person name="Kohn T."/>
            <person name="Peeters S.H."/>
            <person name="Heuer A."/>
            <person name="Rast P."/>
            <person name="Oberbeckmann S."/>
            <person name="Bunk B."/>
            <person name="Jeske O."/>
            <person name="Meyerdierks A."/>
            <person name="Storesund J.E."/>
            <person name="Kallscheuer N."/>
            <person name="Luecker S."/>
            <person name="Lage O.M."/>
            <person name="Pohl T."/>
            <person name="Merkel B.J."/>
            <person name="Hornburger P."/>
            <person name="Mueller R.-W."/>
            <person name="Bruemmer F."/>
            <person name="Labrenz M."/>
            <person name="Spormann A.M."/>
            <person name="Op den Camp H."/>
            <person name="Overmann J."/>
            <person name="Amann R."/>
            <person name="Jetten M.S.M."/>
            <person name="Mascher T."/>
            <person name="Medema M.H."/>
            <person name="Devos D.P."/>
            <person name="Kaster A.-K."/>
            <person name="Ovreas L."/>
            <person name="Rohde M."/>
            <person name="Galperin M.Y."/>
            <person name="Jogler C."/>
        </authorList>
    </citation>
    <scope>NUCLEOTIDE SEQUENCE [LARGE SCALE GENOMIC DNA]</scope>
    <source>
        <strain evidence="3 4">ElP</strain>
    </source>
</reference>
<organism evidence="3 4">
    <name type="scientific">Tautonia plasticadhaerens</name>
    <dbReference type="NCBI Taxonomy" id="2527974"/>
    <lineage>
        <taxon>Bacteria</taxon>
        <taxon>Pseudomonadati</taxon>
        <taxon>Planctomycetota</taxon>
        <taxon>Planctomycetia</taxon>
        <taxon>Isosphaerales</taxon>
        <taxon>Isosphaeraceae</taxon>
        <taxon>Tautonia</taxon>
    </lineage>
</organism>
<gene>
    <name evidence="3" type="ORF">ElP_42410</name>
</gene>
<evidence type="ECO:0000259" key="2">
    <source>
        <dbReference type="Pfam" id="PF13472"/>
    </source>
</evidence>
<sequence precursor="true">MTTRIIRLTALAMALLIPLAPTRAGWAGGIGVLGDSYSDEYQFYPPHRSTARNWVEILAATRGLDFGAFSTASRGEPRNQGFAYNWARSGATTEDMIATGQHTGLAAQAARGEVSLVVVFIGGNDFIVAMKTSDPVEAFQDVGPRAEANLERAIATILKAHPDVKVVIFTVPDIRDLPEFRVPLHAGRLPRAYADAATATIRQYNARIRALAAREPRVAVLDFELFTRASELIYPESVPVAGHPIVRSGPSDDPHHLFLGDVRHLGTVGQGLLSALLIVTIDAKFAAGVPPLSEREVLEFAENLDRTATKLAAWPAVGGSDSPDPGGVK</sequence>
<dbReference type="Pfam" id="PF13472">
    <property type="entry name" value="Lipase_GDSL_2"/>
    <property type="match status" value="1"/>
</dbReference>
<dbReference type="InterPro" id="IPR013830">
    <property type="entry name" value="SGNH_hydro"/>
</dbReference>
<evidence type="ECO:0000256" key="1">
    <source>
        <dbReference type="SAM" id="SignalP"/>
    </source>
</evidence>
<name>A0A518H654_9BACT</name>
<dbReference type="GO" id="GO:0016788">
    <property type="term" value="F:hydrolase activity, acting on ester bonds"/>
    <property type="evidence" value="ECO:0007669"/>
    <property type="project" value="UniProtKB-ARBA"/>
</dbReference>
<accession>A0A518H654</accession>
<protein>
    <recommendedName>
        <fullName evidence="2">SGNH hydrolase-type esterase domain-containing protein</fullName>
    </recommendedName>
</protein>
<keyword evidence="1" id="KW-0732">Signal</keyword>
<dbReference type="Gene3D" id="3.40.50.1110">
    <property type="entry name" value="SGNH hydrolase"/>
    <property type="match status" value="1"/>
</dbReference>
<keyword evidence="4" id="KW-1185">Reference proteome</keyword>
<dbReference type="SUPFAM" id="SSF52266">
    <property type="entry name" value="SGNH hydrolase"/>
    <property type="match status" value="1"/>
</dbReference>
<feature type="chain" id="PRO_5022019586" description="SGNH hydrolase-type esterase domain-containing protein" evidence="1">
    <location>
        <begin position="27"/>
        <end position="329"/>
    </location>
</feature>
<dbReference type="AlphaFoldDB" id="A0A518H654"/>